<reference evidence="2 4" key="1">
    <citation type="journal article" date="2012" name="Nature">
        <title>Algal genomes reveal evolutionary mosaicism and the fate of nucleomorphs.</title>
        <authorList>
            <consortium name="DOE Joint Genome Institute"/>
            <person name="Curtis B.A."/>
            <person name="Tanifuji G."/>
            <person name="Burki F."/>
            <person name="Gruber A."/>
            <person name="Irimia M."/>
            <person name="Maruyama S."/>
            <person name="Arias M.C."/>
            <person name="Ball S.G."/>
            <person name="Gile G.H."/>
            <person name="Hirakawa Y."/>
            <person name="Hopkins J.F."/>
            <person name="Kuo A."/>
            <person name="Rensing S.A."/>
            <person name="Schmutz J."/>
            <person name="Symeonidi A."/>
            <person name="Elias M."/>
            <person name="Eveleigh R.J."/>
            <person name="Herman E.K."/>
            <person name="Klute M.J."/>
            <person name="Nakayama T."/>
            <person name="Obornik M."/>
            <person name="Reyes-Prieto A."/>
            <person name="Armbrust E.V."/>
            <person name="Aves S.J."/>
            <person name="Beiko R.G."/>
            <person name="Coutinho P."/>
            <person name="Dacks J.B."/>
            <person name="Durnford D.G."/>
            <person name="Fast N.M."/>
            <person name="Green B.R."/>
            <person name="Grisdale C.J."/>
            <person name="Hempel F."/>
            <person name="Henrissat B."/>
            <person name="Hoppner M.P."/>
            <person name="Ishida K."/>
            <person name="Kim E."/>
            <person name="Koreny L."/>
            <person name="Kroth P.G."/>
            <person name="Liu Y."/>
            <person name="Malik S.B."/>
            <person name="Maier U.G."/>
            <person name="McRose D."/>
            <person name="Mock T."/>
            <person name="Neilson J.A."/>
            <person name="Onodera N.T."/>
            <person name="Poole A.M."/>
            <person name="Pritham E.J."/>
            <person name="Richards T.A."/>
            <person name="Rocap G."/>
            <person name="Roy S.W."/>
            <person name="Sarai C."/>
            <person name="Schaack S."/>
            <person name="Shirato S."/>
            <person name="Slamovits C.H."/>
            <person name="Spencer D.F."/>
            <person name="Suzuki S."/>
            <person name="Worden A.Z."/>
            <person name="Zauner S."/>
            <person name="Barry K."/>
            <person name="Bell C."/>
            <person name="Bharti A.K."/>
            <person name="Crow J.A."/>
            <person name="Grimwood J."/>
            <person name="Kramer R."/>
            <person name="Lindquist E."/>
            <person name="Lucas S."/>
            <person name="Salamov A."/>
            <person name="McFadden G.I."/>
            <person name="Lane C.E."/>
            <person name="Keeling P.J."/>
            <person name="Gray M.W."/>
            <person name="Grigoriev I.V."/>
            <person name="Archibald J.M."/>
        </authorList>
    </citation>
    <scope>NUCLEOTIDE SEQUENCE</scope>
    <source>
        <strain evidence="2 4">CCMP2712</strain>
    </source>
</reference>
<dbReference type="EnsemblProtists" id="EKX34864">
    <property type="protein sequence ID" value="EKX34864"/>
    <property type="gene ID" value="GUITHDRAFT_146875"/>
</dbReference>
<evidence type="ECO:0000313" key="4">
    <source>
        <dbReference type="Proteomes" id="UP000011087"/>
    </source>
</evidence>
<sequence>MLSRLKKARRPHGYEWSTFGYEILSNVMPADYNLVGKEIVLRHNSRNVFRATIRAESCLVVLLKDLERRGKEAGNRHISGFCCVAERTRIGGDQTLRGFVEAHLTRLLRSMAHGIIARVDGFRVEEEGREQDKEETPDVIMFEPGDPPADPSDTTYPLLRPINPSDPACTWPLVIYGGQTQGVETNREWLNFLLMCQCIANTLGVSHQEAVYHNCIKMEMARRQVPHISHFHCVQRLPGGEMAKIGELDLLVELATGNYLVELKVCAQWRKFENQIKKYINAVHSMGYRAAGAAIVNFNPKGVIEPPRPRAQSVVHRASYLSHRGRVSRIMVEFFDYFNLLEFNISGTRSDVVFYFPVAMLCGIIECFWEHFKPKKLVDIPDIAKYKDRTVYMQDLSRVNKQNSEIEDENEAMKQKAIDTVVKNFSLDSDNKKMKLVTNMRSSSVEQWEKSREMTKDMIPTLDEFGVCVPGRSRSLIKDFESQEKGIQYSADRLHKKIKAMEKDKKIKEMEKGQKIKEMEKGQKIKAMEKGGVEDDENNYFVHDVTLLKQNCRDYETQIKYTFKILFPNCMKAKSKSIKKKGFSAKKAKVTSTSAESIQPVQDQDQQPPGEKRRRTLTEERQVTADQPVTPTQPVQELPQPQRPIAAIVISDDDTKEQKAVADKERKKQEAKHRAAFRKGIVDEMLAKIQECKDDPNGREKFQEYFAEKNYGGIEEAMKSYNSWTGSLLLKNRLQQFVAFWINVPPLNPV</sequence>
<proteinExistence type="predicted"/>
<protein>
    <submittedName>
        <fullName evidence="2 3">Uncharacterized protein</fullName>
    </submittedName>
</protein>
<reference evidence="4" key="2">
    <citation type="submission" date="2012-11" db="EMBL/GenBank/DDBJ databases">
        <authorList>
            <person name="Kuo A."/>
            <person name="Curtis B.A."/>
            <person name="Tanifuji G."/>
            <person name="Burki F."/>
            <person name="Gruber A."/>
            <person name="Irimia M."/>
            <person name="Maruyama S."/>
            <person name="Arias M.C."/>
            <person name="Ball S.G."/>
            <person name="Gile G.H."/>
            <person name="Hirakawa Y."/>
            <person name="Hopkins J.F."/>
            <person name="Rensing S.A."/>
            <person name="Schmutz J."/>
            <person name="Symeonidi A."/>
            <person name="Elias M."/>
            <person name="Eveleigh R.J."/>
            <person name="Herman E.K."/>
            <person name="Klute M.J."/>
            <person name="Nakayama T."/>
            <person name="Obornik M."/>
            <person name="Reyes-Prieto A."/>
            <person name="Armbrust E.V."/>
            <person name="Aves S.J."/>
            <person name="Beiko R.G."/>
            <person name="Coutinho P."/>
            <person name="Dacks J.B."/>
            <person name="Durnford D.G."/>
            <person name="Fast N.M."/>
            <person name="Green B.R."/>
            <person name="Grisdale C."/>
            <person name="Hempe F."/>
            <person name="Henrissat B."/>
            <person name="Hoppner M.P."/>
            <person name="Ishida K.-I."/>
            <person name="Kim E."/>
            <person name="Koreny L."/>
            <person name="Kroth P.G."/>
            <person name="Liu Y."/>
            <person name="Malik S.-B."/>
            <person name="Maier U.G."/>
            <person name="McRose D."/>
            <person name="Mock T."/>
            <person name="Neilson J.A."/>
            <person name="Onodera N.T."/>
            <person name="Poole A.M."/>
            <person name="Pritham E.J."/>
            <person name="Richards T.A."/>
            <person name="Rocap G."/>
            <person name="Roy S.W."/>
            <person name="Sarai C."/>
            <person name="Schaack S."/>
            <person name="Shirato S."/>
            <person name="Slamovits C.H."/>
            <person name="Spencer D.F."/>
            <person name="Suzuki S."/>
            <person name="Worden A.Z."/>
            <person name="Zauner S."/>
            <person name="Barry K."/>
            <person name="Bell C."/>
            <person name="Bharti A.K."/>
            <person name="Crow J.A."/>
            <person name="Grimwood J."/>
            <person name="Kramer R."/>
            <person name="Lindquist E."/>
            <person name="Lucas S."/>
            <person name="Salamov A."/>
            <person name="McFadden G.I."/>
            <person name="Lane C.E."/>
            <person name="Keeling P.J."/>
            <person name="Gray M.W."/>
            <person name="Grigoriev I.V."/>
            <person name="Archibald J.M."/>
        </authorList>
    </citation>
    <scope>NUCLEOTIDE SEQUENCE</scope>
    <source>
        <strain evidence="4">CCMP2712</strain>
    </source>
</reference>
<dbReference type="GeneID" id="17291603"/>
<dbReference type="KEGG" id="gtt:GUITHDRAFT_146875"/>
<feature type="compositionally biased region" description="Polar residues" evidence="1">
    <location>
        <begin position="624"/>
        <end position="635"/>
    </location>
</feature>
<dbReference type="HOGENOM" id="CLU_371092_0_0_1"/>
<accession>L1IG31</accession>
<dbReference type="AlphaFoldDB" id="L1IG31"/>
<keyword evidence="4" id="KW-1185">Reference proteome</keyword>
<evidence type="ECO:0000313" key="2">
    <source>
        <dbReference type="EMBL" id="EKX34864.1"/>
    </source>
</evidence>
<organism evidence="2">
    <name type="scientific">Guillardia theta (strain CCMP2712)</name>
    <name type="common">Cryptophyte</name>
    <dbReference type="NCBI Taxonomy" id="905079"/>
    <lineage>
        <taxon>Eukaryota</taxon>
        <taxon>Cryptophyceae</taxon>
        <taxon>Pyrenomonadales</taxon>
        <taxon>Geminigeraceae</taxon>
        <taxon>Guillardia</taxon>
    </lineage>
</organism>
<dbReference type="PaxDb" id="55529-EKX34864"/>
<feature type="compositionally biased region" description="Low complexity" evidence="1">
    <location>
        <begin position="599"/>
        <end position="609"/>
    </location>
</feature>
<dbReference type="EMBL" id="JH993101">
    <property type="protein sequence ID" value="EKX34864.1"/>
    <property type="molecule type" value="Genomic_DNA"/>
</dbReference>
<feature type="region of interest" description="Disordered" evidence="1">
    <location>
        <begin position="590"/>
        <end position="642"/>
    </location>
</feature>
<evidence type="ECO:0000256" key="1">
    <source>
        <dbReference type="SAM" id="MobiDB-lite"/>
    </source>
</evidence>
<name>L1IG31_GUITC</name>
<reference evidence="3" key="3">
    <citation type="submission" date="2015-06" db="UniProtKB">
        <authorList>
            <consortium name="EnsemblProtists"/>
        </authorList>
    </citation>
    <scope>IDENTIFICATION</scope>
</reference>
<dbReference type="Pfam" id="PF13366">
    <property type="entry name" value="PDDEXK_3"/>
    <property type="match status" value="1"/>
</dbReference>
<dbReference type="RefSeq" id="XP_005821844.1">
    <property type="nucleotide sequence ID" value="XM_005821787.1"/>
</dbReference>
<evidence type="ECO:0000313" key="3">
    <source>
        <dbReference type="EnsemblProtists" id="EKX34864"/>
    </source>
</evidence>
<dbReference type="InterPro" id="IPR026350">
    <property type="entry name" value="GxxExxY"/>
</dbReference>
<dbReference type="Proteomes" id="UP000011087">
    <property type="component" value="Unassembled WGS sequence"/>
</dbReference>
<gene>
    <name evidence="2" type="ORF">GUITHDRAFT_146875</name>
</gene>